<dbReference type="Pfam" id="PF00346">
    <property type="entry name" value="Complex1_49kDa"/>
    <property type="match status" value="1"/>
</dbReference>
<evidence type="ECO:0000256" key="11">
    <source>
        <dbReference type="ARBA" id="ARBA00023027"/>
    </source>
</evidence>
<dbReference type="Gene3D" id="3.30.460.80">
    <property type="entry name" value="NADH:ubiquinone oxidoreductase, 30kDa subunit"/>
    <property type="match status" value="1"/>
</dbReference>
<feature type="domain" description="NADH:ubiquinone oxidoreductase 30kDa subunit" evidence="16">
    <location>
        <begin position="32"/>
        <end position="198"/>
    </location>
</feature>
<dbReference type="NCBIfam" id="TIGR01962">
    <property type="entry name" value="NuoD"/>
    <property type="match status" value="1"/>
</dbReference>
<evidence type="ECO:0000256" key="1">
    <source>
        <dbReference type="ARBA" id="ARBA00002378"/>
    </source>
</evidence>
<name>A0AA38XW24_9EURO</name>
<evidence type="ECO:0000256" key="14">
    <source>
        <dbReference type="ARBA" id="ARBA00038617"/>
    </source>
</evidence>
<dbReference type="InterPro" id="IPR010218">
    <property type="entry name" value="NADH_DH_suC"/>
</dbReference>
<keyword evidence="7" id="KW-0813">Transport</keyword>
<dbReference type="GO" id="GO:0016651">
    <property type="term" value="F:oxidoreductase activity, acting on NAD(P)H"/>
    <property type="evidence" value="ECO:0007669"/>
    <property type="project" value="InterPro"/>
</dbReference>
<dbReference type="PANTHER" id="PTHR11993:SF10">
    <property type="entry name" value="NADH DEHYDROGENASE [UBIQUINONE] IRON-SULFUR PROTEIN 2, MITOCHONDRIAL"/>
    <property type="match status" value="1"/>
</dbReference>
<dbReference type="GO" id="GO:0008137">
    <property type="term" value="F:NADH dehydrogenase (ubiquinone) activity"/>
    <property type="evidence" value="ECO:0007669"/>
    <property type="project" value="InterPro"/>
</dbReference>
<dbReference type="Pfam" id="PF00329">
    <property type="entry name" value="Complex1_30kDa"/>
    <property type="match status" value="1"/>
</dbReference>
<dbReference type="NCBIfam" id="NF004730">
    <property type="entry name" value="PRK06074.1-1"/>
    <property type="match status" value="1"/>
</dbReference>
<keyword evidence="8" id="KW-1003">Cell membrane</keyword>
<dbReference type="PANTHER" id="PTHR11993">
    <property type="entry name" value="NADH-UBIQUINONE OXIDOREDUCTASE 49 KDA SUBUNIT"/>
    <property type="match status" value="1"/>
</dbReference>
<gene>
    <name evidence="18" type="primary">NUOD2</name>
    <name evidence="18" type="ORF">H2204_010516</name>
</gene>
<comment type="similarity">
    <text evidence="5">Belongs to the complex I 30 kDa subunit family.</text>
</comment>
<keyword evidence="13" id="KW-0511">Multifunctional enzyme</keyword>
<dbReference type="GO" id="GO:0051287">
    <property type="term" value="F:NAD binding"/>
    <property type="evidence" value="ECO:0007669"/>
    <property type="project" value="InterPro"/>
</dbReference>
<dbReference type="InterPro" id="IPR022885">
    <property type="entry name" value="NDH1_su_D/H"/>
</dbReference>
<dbReference type="PROSITE" id="PS00542">
    <property type="entry name" value="COMPLEX1_30K"/>
    <property type="match status" value="1"/>
</dbReference>
<evidence type="ECO:0000259" key="16">
    <source>
        <dbReference type="Pfam" id="PF00329"/>
    </source>
</evidence>
<dbReference type="SUPFAM" id="SSF143243">
    <property type="entry name" value="Nqo5-like"/>
    <property type="match status" value="1"/>
</dbReference>
<dbReference type="NCBIfam" id="NF004739">
    <property type="entry name" value="PRK06075.1"/>
    <property type="match status" value="1"/>
</dbReference>
<dbReference type="Gene3D" id="1.10.645.10">
    <property type="entry name" value="Cytochrome-c3 Hydrogenase, chain B"/>
    <property type="match status" value="1"/>
</dbReference>
<dbReference type="InterPro" id="IPR037232">
    <property type="entry name" value="NADH_quin_OxRdtase_su_C/D-like"/>
</dbReference>
<comment type="caution">
    <text evidence="18">The sequence shown here is derived from an EMBL/GenBank/DDBJ whole genome shotgun (WGS) entry which is preliminary data.</text>
</comment>
<dbReference type="SUPFAM" id="SSF56762">
    <property type="entry name" value="HydB/Nqo4-like"/>
    <property type="match status" value="1"/>
</dbReference>
<dbReference type="AlphaFoldDB" id="A0AA38XW24"/>
<dbReference type="GO" id="GO:0005886">
    <property type="term" value="C:plasma membrane"/>
    <property type="evidence" value="ECO:0007669"/>
    <property type="project" value="UniProtKB-SubCell"/>
</dbReference>
<keyword evidence="11" id="KW-0520">NAD</keyword>
<evidence type="ECO:0000256" key="10">
    <source>
        <dbReference type="ARBA" id="ARBA00022967"/>
    </source>
</evidence>
<protein>
    <submittedName>
        <fullName evidence="18">NADH-quinone oxidoreductase subunit D 2</fullName>
    </submittedName>
</protein>
<evidence type="ECO:0000313" key="18">
    <source>
        <dbReference type="EMBL" id="KAJ9625272.1"/>
    </source>
</evidence>
<evidence type="ECO:0000256" key="8">
    <source>
        <dbReference type="ARBA" id="ARBA00022475"/>
    </source>
</evidence>
<sequence length="675" mass="76290">MAEQASFIDRLSARFAGAKVIVVEPRGEVTLEVPAAEWHATALALRDEFGFEQAVDLCGVDYLGYGSDEWDTADVSSQGFSRGVEGKAQGRFAWGEFPSEESADGARPQHMPTQRFAVVAQLRSYRHNLMLHLRCFAPDEALPVVSSLTSIWPGLNWFEREAFDLYGVIFEGHPDLRRILTDYGFVGHPFRKDFPLIGNVEVRYDEEKKRVIYEPVTSVEPRVGVPRVIRDDARLQTAAGERSQEAAGEALASNAAESRQEIRNYTMNFGPQHPAAHGVLRLILEMDGETIMRADPHVGLLHRGTEKLAESKPFNQSIGYMDRLDYVSMMCNEHAYVRSIETLMGIEAPERAQYIRTMFDEITRILNHLMWLGSNALDLGAMAVMLYAFREREELMDCYEAVSGARMHAAYYRPGGVYRDLPDHMPKYKESRWHKGKALKNLNASREGSLLDFLENFTNEFPGRVDEYETLLTDNRIWKQRTVGIGVVTPEQAHQWGMTGVMLRGSGVAWDLRKKRPYAKYDAVDFDIPLGKEGDCYDRYLCRVAEMRESNRIIKQCVAWLKTNPGPVMVKNFKVAPPSREDMKDDMEALIHHFKLFSEGYCVPAGETYAAVEAPKGEFGCYLVSDGANKPFRVHLRAPGFAHLSSIDLIVRGHMLADVVAMIGTYDLVFGEVDR</sequence>
<evidence type="ECO:0000256" key="6">
    <source>
        <dbReference type="ARBA" id="ARBA00010019"/>
    </source>
</evidence>
<evidence type="ECO:0000256" key="12">
    <source>
        <dbReference type="ARBA" id="ARBA00023136"/>
    </source>
</evidence>
<keyword evidence="12" id="KW-0472">Membrane</keyword>
<dbReference type="InterPro" id="IPR001135">
    <property type="entry name" value="NADH_Q_OxRdtase_suD"/>
</dbReference>
<evidence type="ECO:0000256" key="7">
    <source>
        <dbReference type="ARBA" id="ARBA00022448"/>
    </source>
</evidence>
<keyword evidence="10" id="KW-1278">Translocase</keyword>
<evidence type="ECO:0000259" key="17">
    <source>
        <dbReference type="Pfam" id="PF00346"/>
    </source>
</evidence>
<dbReference type="InterPro" id="IPR001268">
    <property type="entry name" value="NADH_UbQ_OxRdtase_30kDa_su"/>
</dbReference>
<reference evidence="18" key="1">
    <citation type="submission" date="2022-10" db="EMBL/GenBank/DDBJ databases">
        <title>Culturing micro-colonial fungi from biological soil crusts in the Mojave desert and describing Neophaeococcomyces mojavensis, and introducing the new genera and species Taxawa tesnikishii.</title>
        <authorList>
            <person name="Kurbessoian T."/>
            <person name="Stajich J.E."/>
        </authorList>
    </citation>
    <scope>NUCLEOTIDE SEQUENCE</scope>
    <source>
        <strain evidence="18">TK_35</strain>
    </source>
</reference>
<comment type="similarity">
    <text evidence="6">In the C-terminal section; belongs to the complex I 49 kDa subunit family.</text>
</comment>
<dbReference type="InterPro" id="IPR020396">
    <property type="entry name" value="NADH_UbQ_OxRdtase_CS"/>
</dbReference>
<dbReference type="PROSITE" id="PS00535">
    <property type="entry name" value="COMPLEX1_49K"/>
    <property type="match status" value="1"/>
</dbReference>
<dbReference type="InterPro" id="IPR029014">
    <property type="entry name" value="NiFe-Hase_large"/>
</dbReference>
<comment type="function">
    <text evidence="1">NDH-1 shuttles electrons from NADH, via FMN and iron-sulfur (Fe-S) centers, to quinones in the respiratory chain. The immediate electron acceptor for the enzyme in this species is believed to be ubiquinone. Couples the redox reaction to proton translocation (for every two electrons transferred, four hydrogen ions are translocated across the cytoplasmic membrane), and thus conserves the redox energy in a proton gradient.</text>
</comment>
<dbReference type="NCBIfam" id="NF004732">
    <property type="entry name" value="PRK06074.1-4"/>
    <property type="match status" value="1"/>
</dbReference>
<organism evidence="18">
    <name type="scientific">Knufia peltigerae</name>
    <dbReference type="NCBI Taxonomy" id="1002370"/>
    <lineage>
        <taxon>Eukaryota</taxon>
        <taxon>Fungi</taxon>
        <taxon>Dikarya</taxon>
        <taxon>Ascomycota</taxon>
        <taxon>Pezizomycotina</taxon>
        <taxon>Eurotiomycetes</taxon>
        <taxon>Chaetothyriomycetidae</taxon>
        <taxon>Chaetothyriales</taxon>
        <taxon>Trichomeriaceae</taxon>
        <taxon>Knufia</taxon>
    </lineage>
</organism>
<comment type="catalytic activity">
    <reaction evidence="15">
        <text>a quinone + NADH + 5 H(+)(in) = a quinol + NAD(+) + 4 H(+)(out)</text>
        <dbReference type="Rhea" id="RHEA:57888"/>
        <dbReference type="ChEBI" id="CHEBI:15378"/>
        <dbReference type="ChEBI" id="CHEBI:24646"/>
        <dbReference type="ChEBI" id="CHEBI:57540"/>
        <dbReference type="ChEBI" id="CHEBI:57945"/>
        <dbReference type="ChEBI" id="CHEBI:132124"/>
    </reaction>
</comment>
<evidence type="ECO:0000256" key="5">
    <source>
        <dbReference type="ARBA" id="ARBA00007569"/>
    </source>
</evidence>
<dbReference type="HAMAP" id="MF_01358">
    <property type="entry name" value="NDH1_NuoD"/>
    <property type="match status" value="1"/>
</dbReference>
<dbReference type="GO" id="GO:0048038">
    <property type="term" value="F:quinone binding"/>
    <property type="evidence" value="ECO:0007669"/>
    <property type="project" value="InterPro"/>
</dbReference>
<evidence type="ECO:0000256" key="9">
    <source>
        <dbReference type="ARBA" id="ARBA00022519"/>
    </source>
</evidence>
<dbReference type="HAMAP" id="MF_01357">
    <property type="entry name" value="NDH1_NuoC"/>
    <property type="match status" value="1"/>
</dbReference>
<comment type="similarity">
    <text evidence="4">Belongs to the complex I 49 kDa subunit family.</text>
</comment>
<accession>A0AA38XW24</accession>
<evidence type="ECO:0000256" key="4">
    <source>
        <dbReference type="ARBA" id="ARBA00005769"/>
    </source>
</evidence>
<proteinExistence type="inferred from homology"/>
<comment type="subunit">
    <text evidence="14">NDH-1 is composed of 13 different subunits. Subunits NuoB, CD, E, F, and G constitute the peripheral sector of the complex.</text>
</comment>
<evidence type="ECO:0000256" key="3">
    <source>
        <dbReference type="ARBA" id="ARBA00004533"/>
    </source>
</evidence>
<dbReference type="InterPro" id="IPR014029">
    <property type="entry name" value="NADH_UbQ_OxRdtase_49kDa_CS"/>
</dbReference>
<dbReference type="EMBL" id="JAPDRN010000089">
    <property type="protein sequence ID" value="KAJ9625272.1"/>
    <property type="molecule type" value="Genomic_DNA"/>
</dbReference>
<dbReference type="FunFam" id="1.10.645.10:FF:000005">
    <property type="entry name" value="NADH-quinone oxidoreductase subunit D"/>
    <property type="match status" value="1"/>
</dbReference>
<evidence type="ECO:0000256" key="2">
    <source>
        <dbReference type="ARBA" id="ARBA00004202"/>
    </source>
</evidence>
<evidence type="ECO:0000256" key="13">
    <source>
        <dbReference type="ARBA" id="ARBA00023268"/>
    </source>
</evidence>
<comment type="subcellular location">
    <subcellularLocation>
        <location evidence="3">Cell inner membrane</location>
    </subcellularLocation>
    <subcellularLocation>
        <location evidence="2">Cell membrane</location>
        <topology evidence="2">Peripheral membrane protein</topology>
    </subcellularLocation>
</comment>
<keyword evidence="9" id="KW-0997">Cell inner membrane</keyword>
<feature type="domain" description="NADH-quinone oxidoreductase subunit D" evidence="17">
    <location>
        <begin position="378"/>
        <end position="675"/>
    </location>
</feature>
<evidence type="ECO:0000256" key="15">
    <source>
        <dbReference type="ARBA" id="ARBA00047712"/>
    </source>
</evidence>